<dbReference type="RefSeq" id="WP_213669422.1">
    <property type="nucleotide sequence ID" value="NZ_JAHCDA010000001.1"/>
</dbReference>
<accession>A0ABS5QAV6</accession>
<evidence type="ECO:0000313" key="2">
    <source>
        <dbReference type="EMBL" id="MBS7810826.1"/>
    </source>
</evidence>
<name>A0ABS5QAV6_9PROT</name>
<feature type="chain" id="PRO_5046937382" evidence="1">
    <location>
        <begin position="21"/>
        <end position="117"/>
    </location>
</feature>
<dbReference type="EMBL" id="JAHCDA010000001">
    <property type="protein sequence ID" value="MBS7810826.1"/>
    <property type="molecule type" value="Genomic_DNA"/>
</dbReference>
<keyword evidence="1" id="KW-0732">Signal</keyword>
<sequence length="117" mass="12252">MPRIALIALCLTLSAPAAWAQRAGAYAVDGRSASGEAYAGAVNLSPTGPQTWRVVWRVGGETARGIGMMARGVLVIGYVMNGETGVAAFEPHSDGRLVGRWTQGREGGLGSEVWLPR</sequence>
<protein>
    <submittedName>
        <fullName evidence="2">Uncharacterized protein</fullName>
    </submittedName>
</protein>
<dbReference type="Proteomes" id="UP000766336">
    <property type="component" value="Unassembled WGS sequence"/>
</dbReference>
<feature type="signal peptide" evidence="1">
    <location>
        <begin position="1"/>
        <end position="20"/>
    </location>
</feature>
<evidence type="ECO:0000256" key="1">
    <source>
        <dbReference type="SAM" id="SignalP"/>
    </source>
</evidence>
<comment type="caution">
    <text evidence="2">The sequence shown here is derived from an EMBL/GenBank/DDBJ whole genome shotgun (WGS) entry which is preliminary data.</text>
</comment>
<reference evidence="2 3" key="1">
    <citation type="submission" date="2021-05" db="EMBL/GenBank/DDBJ databases">
        <title>Roseococcus sp. XZZS9, whole genome shotgun sequencing project.</title>
        <authorList>
            <person name="Zhao G."/>
            <person name="Shen L."/>
        </authorList>
    </citation>
    <scope>NUCLEOTIDE SEQUENCE [LARGE SCALE GENOMIC DNA]</scope>
    <source>
        <strain evidence="2 3">XZZS9</strain>
    </source>
</reference>
<organism evidence="2 3">
    <name type="scientific">Roseococcus pinisoli</name>
    <dbReference type="NCBI Taxonomy" id="2835040"/>
    <lineage>
        <taxon>Bacteria</taxon>
        <taxon>Pseudomonadati</taxon>
        <taxon>Pseudomonadota</taxon>
        <taxon>Alphaproteobacteria</taxon>
        <taxon>Acetobacterales</taxon>
        <taxon>Roseomonadaceae</taxon>
        <taxon>Roseococcus</taxon>
    </lineage>
</organism>
<proteinExistence type="predicted"/>
<keyword evidence="3" id="KW-1185">Reference proteome</keyword>
<gene>
    <name evidence="2" type="ORF">KHU32_07740</name>
</gene>
<evidence type="ECO:0000313" key="3">
    <source>
        <dbReference type="Proteomes" id="UP000766336"/>
    </source>
</evidence>